<evidence type="ECO:0000256" key="1">
    <source>
        <dbReference type="ARBA" id="ARBA00023015"/>
    </source>
</evidence>
<dbReference type="Gene3D" id="1.10.10.10">
    <property type="entry name" value="Winged helix-like DNA-binding domain superfamily/Winged helix DNA-binding domain"/>
    <property type="match status" value="1"/>
</dbReference>
<reference evidence="7" key="1">
    <citation type="journal article" date="2019" name="Int. J. Syst. Evol. Microbiol.">
        <title>The Global Catalogue of Microorganisms (GCM) 10K type strain sequencing project: providing services to taxonomists for standard genome sequencing and annotation.</title>
        <authorList>
            <consortium name="The Broad Institute Genomics Platform"/>
            <consortium name="The Broad Institute Genome Sequencing Center for Infectious Disease"/>
            <person name="Wu L."/>
            <person name="Ma J."/>
        </authorList>
    </citation>
    <scope>NUCLEOTIDE SEQUENCE [LARGE SCALE GENOMIC DNA]</scope>
    <source>
        <strain evidence="7">CGMCC 1.8957</strain>
    </source>
</reference>
<dbReference type="InterPro" id="IPR000524">
    <property type="entry name" value="Tscrpt_reg_HTH_GntR"/>
</dbReference>
<accession>A0ABQ3LJH1</accession>
<proteinExistence type="predicted"/>
<evidence type="ECO:0000256" key="3">
    <source>
        <dbReference type="ARBA" id="ARBA00023163"/>
    </source>
</evidence>
<dbReference type="PRINTS" id="PR00035">
    <property type="entry name" value="HTHGNTR"/>
</dbReference>
<gene>
    <name evidence="6" type="ORF">GCM10008023_17220</name>
</gene>
<evidence type="ECO:0000256" key="2">
    <source>
        <dbReference type="ARBA" id="ARBA00023125"/>
    </source>
</evidence>
<dbReference type="SMART" id="SM00345">
    <property type="entry name" value="HTH_GNTR"/>
    <property type="match status" value="1"/>
</dbReference>
<dbReference type="InterPro" id="IPR008920">
    <property type="entry name" value="TF_FadR/GntR_C"/>
</dbReference>
<evidence type="ECO:0000259" key="5">
    <source>
        <dbReference type="PROSITE" id="PS50949"/>
    </source>
</evidence>
<dbReference type="CDD" id="cd07377">
    <property type="entry name" value="WHTH_GntR"/>
    <property type="match status" value="1"/>
</dbReference>
<dbReference type="Proteomes" id="UP000652430">
    <property type="component" value="Unassembled WGS sequence"/>
</dbReference>
<dbReference type="PROSITE" id="PS50949">
    <property type="entry name" value="HTH_GNTR"/>
    <property type="match status" value="1"/>
</dbReference>
<evidence type="ECO:0000256" key="4">
    <source>
        <dbReference type="SAM" id="MobiDB-lite"/>
    </source>
</evidence>
<feature type="region of interest" description="Disordered" evidence="4">
    <location>
        <begin position="104"/>
        <end position="139"/>
    </location>
</feature>
<feature type="compositionally biased region" description="Polar residues" evidence="4">
    <location>
        <begin position="118"/>
        <end position="128"/>
    </location>
</feature>
<dbReference type="InterPro" id="IPR036388">
    <property type="entry name" value="WH-like_DNA-bd_sf"/>
</dbReference>
<evidence type="ECO:0000313" key="7">
    <source>
        <dbReference type="Proteomes" id="UP000652430"/>
    </source>
</evidence>
<keyword evidence="1" id="KW-0805">Transcription regulation</keyword>
<dbReference type="Gene3D" id="1.20.120.530">
    <property type="entry name" value="GntR ligand-binding domain-like"/>
    <property type="match status" value="1"/>
</dbReference>
<organism evidence="6 7">
    <name type="scientific">Sphingomonas glacialis</name>
    <dbReference type="NCBI Taxonomy" id="658225"/>
    <lineage>
        <taxon>Bacteria</taxon>
        <taxon>Pseudomonadati</taxon>
        <taxon>Pseudomonadota</taxon>
        <taxon>Alphaproteobacteria</taxon>
        <taxon>Sphingomonadales</taxon>
        <taxon>Sphingomonadaceae</taxon>
        <taxon>Sphingomonas</taxon>
    </lineage>
</organism>
<name>A0ABQ3LJH1_9SPHN</name>
<sequence>MTDGLFAKLEERIRTGAMPPGSRFPTQLEISAAENVSRTVVREAVARLSAQGLTTSRQGSGVFVAATAQYRAFQVTRDRAYAAKVQGEHEAILAAIVRMDSTRAREAARHHMQESLSRHSQLSETTSLRPKGEGSGASD</sequence>
<protein>
    <recommendedName>
        <fullName evidence="5">HTH gntR-type domain-containing protein</fullName>
    </recommendedName>
</protein>
<keyword evidence="2" id="KW-0238">DNA-binding</keyword>
<evidence type="ECO:0000313" key="6">
    <source>
        <dbReference type="EMBL" id="GHH14957.1"/>
    </source>
</evidence>
<feature type="compositionally biased region" description="Basic and acidic residues" evidence="4">
    <location>
        <begin position="104"/>
        <end position="117"/>
    </location>
</feature>
<dbReference type="PANTHER" id="PTHR43537:SF5">
    <property type="entry name" value="UXU OPERON TRANSCRIPTIONAL REGULATOR"/>
    <property type="match status" value="1"/>
</dbReference>
<dbReference type="SUPFAM" id="SSF48008">
    <property type="entry name" value="GntR ligand-binding domain-like"/>
    <property type="match status" value="1"/>
</dbReference>
<keyword evidence="3" id="KW-0804">Transcription</keyword>
<feature type="domain" description="HTH gntR-type" evidence="5">
    <location>
        <begin position="1"/>
        <end position="67"/>
    </location>
</feature>
<dbReference type="Pfam" id="PF00392">
    <property type="entry name" value="GntR"/>
    <property type="match status" value="1"/>
</dbReference>
<keyword evidence="7" id="KW-1185">Reference proteome</keyword>
<comment type="caution">
    <text evidence="6">The sequence shown here is derived from an EMBL/GenBank/DDBJ whole genome shotgun (WGS) entry which is preliminary data.</text>
</comment>
<dbReference type="SUPFAM" id="SSF46785">
    <property type="entry name" value="Winged helix' DNA-binding domain"/>
    <property type="match status" value="1"/>
</dbReference>
<dbReference type="PANTHER" id="PTHR43537">
    <property type="entry name" value="TRANSCRIPTIONAL REGULATOR, GNTR FAMILY"/>
    <property type="match status" value="1"/>
</dbReference>
<dbReference type="EMBL" id="BNAQ01000002">
    <property type="protein sequence ID" value="GHH14957.1"/>
    <property type="molecule type" value="Genomic_DNA"/>
</dbReference>
<dbReference type="InterPro" id="IPR036390">
    <property type="entry name" value="WH_DNA-bd_sf"/>
</dbReference>